<dbReference type="PANTHER" id="PTHR38522">
    <property type="entry name" value="PLASMA MEMBRANE-ASSOCIATED CATION-BINDING PROTEIN 1"/>
    <property type="match status" value="1"/>
</dbReference>
<keyword evidence="3" id="KW-1185">Reference proteome</keyword>
<dbReference type="PANTHER" id="PTHR38522:SF2">
    <property type="entry name" value="PLASMA MEMBRANE-ASSOCIATED CATION-BINDING PROTEIN 1"/>
    <property type="match status" value="1"/>
</dbReference>
<protein>
    <submittedName>
        <fullName evidence="2">Uncharacterized protein</fullName>
    </submittedName>
</protein>
<organism evidence="2 3">
    <name type="scientific">Lactuca virosa</name>
    <dbReference type="NCBI Taxonomy" id="75947"/>
    <lineage>
        <taxon>Eukaryota</taxon>
        <taxon>Viridiplantae</taxon>
        <taxon>Streptophyta</taxon>
        <taxon>Embryophyta</taxon>
        <taxon>Tracheophyta</taxon>
        <taxon>Spermatophyta</taxon>
        <taxon>Magnoliopsida</taxon>
        <taxon>eudicotyledons</taxon>
        <taxon>Gunneridae</taxon>
        <taxon>Pentapetalae</taxon>
        <taxon>asterids</taxon>
        <taxon>campanulids</taxon>
        <taxon>Asterales</taxon>
        <taxon>Asteraceae</taxon>
        <taxon>Cichorioideae</taxon>
        <taxon>Cichorieae</taxon>
        <taxon>Lactucinae</taxon>
        <taxon>Lactuca</taxon>
    </lineage>
</organism>
<reference evidence="2 3" key="1">
    <citation type="submission" date="2022-01" db="EMBL/GenBank/DDBJ databases">
        <authorList>
            <person name="Xiong W."/>
            <person name="Schranz E."/>
        </authorList>
    </citation>
    <scope>NUCLEOTIDE SEQUENCE [LARGE SCALE GENOMIC DNA]</scope>
</reference>
<evidence type="ECO:0000313" key="2">
    <source>
        <dbReference type="EMBL" id="CAH1436695.1"/>
    </source>
</evidence>
<accession>A0AAU9NG05</accession>
<dbReference type="EMBL" id="CAKMRJ010004445">
    <property type="protein sequence ID" value="CAH1436695.1"/>
    <property type="molecule type" value="Genomic_DNA"/>
</dbReference>
<feature type="compositionally biased region" description="Basic and acidic residues" evidence="1">
    <location>
        <begin position="223"/>
        <end position="254"/>
    </location>
</feature>
<sequence>MLVSQVTIGSPPVVASCVKAPTLQSFNANLTVLFSLHSDNHKQISPVASVLASQSPSSYFPTIFKYNNSFLKLMIDSKDSIINLNKTHLQGFFLIKVEFEIIFEKNTTKKTAAIEACKSFDDAKEEYSKEFEEKKTELQTKVIEIYEASATEIKALVKEPKDASLKKNSTGVTKFLEELSKIEFPGSKPAHEACSKFGPTLVQGPIFFVFEKVSTFIVVEEKETTSSKDKDVAVEEEKKEEVAVPVETEAKAAEEVAAPAEPPKDC</sequence>
<feature type="region of interest" description="Disordered" evidence="1">
    <location>
        <begin position="223"/>
        <end position="266"/>
    </location>
</feature>
<dbReference type="GO" id="GO:0005886">
    <property type="term" value="C:plasma membrane"/>
    <property type="evidence" value="ECO:0007669"/>
    <property type="project" value="InterPro"/>
</dbReference>
<dbReference type="Pfam" id="PF05558">
    <property type="entry name" value="DREPP"/>
    <property type="match status" value="1"/>
</dbReference>
<comment type="caution">
    <text evidence="2">The sequence shown here is derived from an EMBL/GenBank/DDBJ whole genome shotgun (WGS) entry which is preliminary data.</text>
</comment>
<gene>
    <name evidence="2" type="ORF">LVIROSA_LOCUS23057</name>
</gene>
<dbReference type="AlphaFoldDB" id="A0AAU9NG05"/>
<proteinExistence type="predicted"/>
<dbReference type="Proteomes" id="UP001157418">
    <property type="component" value="Unassembled WGS sequence"/>
</dbReference>
<evidence type="ECO:0000313" key="3">
    <source>
        <dbReference type="Proteomes" id="UP001157418"/>
    </source>
</evidence>
<dbReference type="InterPro" id="IPR008469">
    <property type="entry name" value="DREPP"/>
</dbReference>
<name>A0AAU9NG05_9ASTR</name>
<evidence type="ECO:0000256" key="1">
    <source>
        <dbReference type="SAM" id="MobiDB-lite"/>
    </source>
</evidence>